<organism evidence="1 2">
    <name type="scientific">Fusarium acutatum</name>
    <dbReference type="NCBI Taxonomy" id="78861"/>
    <lineage>
        <taxon>Eukaryota</taxon>
        <taxon>Fungi</taxon>
        <taxon>Dikarya</taxon>
        <taxon>Ascomycota</taxon>
        <taxon>Pezizomycotina</taxon>
        <taxon>Sordariomycetes</taxon>
        <taxon>Hypocreomycetidae</taxon>
        <taxon>Hypocreales</taxon>
        <taxon>Nectriaceae</taxon>
        <taxon>Fusarium</taxon>
        <taxon>Fusarium fujikuroi species complex</taxon>
    </lineage>
</organism>
<gene>
    <name evidence="1" type="ORF">FACUT_10052</name>
</gene>
<keyword evidence="2" id="KW-1185">Reference proteome</keyword>
<comment type="caution">
    <text evidence="1">The sequence shown here is derived from an EMBL/GenBank/DDBJ whole genome shotgun (WGS) entry which is preliminary data.</text>
</comment>
<dbReference type="AlphaFoldDB" id="A0A8H4JHS7"/>
<dbReference type="OrthoDB" id="5106275at2759"/>
<name>A0A8H4JHS7_9HYPO</name>
<evidence type="ECO:0000313" key="2">
    <source>
        <dbReference type="Proteomes" id="UP000536711"/>
    </source>
</evidence>
<dbReference type="EMBL" id="JAADJF010000304">
    <property type="protein sequence ID" value="KAF4425154.1"/>
    <property type="molecule type" value="Genomic_DNA"/>
</dbReference>
<protein>
    <submittedName>
        <fullName evidence="1">Arginine metabolism regulation ii</fullName>
    </submittedName>
</protein>
<dbReference type="Proteomes" id="UP000536711">
    <property type="component" value="Unassembled WGS sequence"/>
</dbReference>
<sequence>MGGIVRNTAGGGVNDDIIAKYSVTLGLRDEQSACMAELEAVATVLRCIPDGFQHRDIIVATQNRLALQAIAKPRQQSGQGTIRVIYRHIERLGKGGNTITIR</sequence>
<accession>A0A8H4JHS7</accession>
<reference evidence="1 2" key="1">
    <citation type="submission" date="2020-01" db="EMBL/GenBank/DDBJ databases">
        <title>Identification and distribution of gene clusters putatively required for synthesis of sphingolipid metabolism inhibitors in phylogenetically diverse species of the filamentous fungus Fusarium.</title>
        <authorList>
            <person name="Kim H.-S."/>
            <person name="Busman M."/>
            <person name="Brown D.W."/>
            <person name="Divon H."/>
            <person name="Uhlig S."/>
            <person name="Proctor R.H."/>
        </authorList>
    </citation>
    <scope>NUCLEOTIDE SEQUENCE [LARGE SCALE GENOMIC DNA]</scope>
    <source>
        <strain evidence="1 2">NRRL 13308</strain>
    </source>
</reference>
<evidence type="ECO:0000313" key="1">
    <source>
        <dbReference type="EMBL" id="KAF4425154.1"/>
    </source>
</evidence>
<proteinExistence type="predicted"/>